<dbReference type="InterPro" id="IPR035986">
    <property type="entry name" value="PKD_dom_sf"/>
</dbReference>
<feature type="chain" id="PRO_5002722580" evidence="12">
    <location>
        <begin position="32"/>
        <end position="951"/>
    </location>
</feature>
<keyword evidence="5" id="KW-0479">Metal-binding</keyword>
<keyword evidence="10" id="KW-0843">Virulence</keyword>
<dbReference type="InterPro" id="IPR013783">
    <property type="entry name" value="Ig-like_fold"/>
</dbReference>
<dbReference type="PROSITE" id="PS50093">
    <property type="entry name" value="PKD"/>
    <property type="match status" value="2"/>
</dbReference>
<evidence type="ECO:0000256" key="12">
    <source>
        <dbReference type="SAM" id="SignalP"/>
    </source>
</evidence>
<keyword evidence="6 12" id="KW-0732">Signal</keyword>
<dbReference type="Pfam" id="PF18911">
    <property type="entry name" value="PKD_4"/>
    <property type="match status" value="2"/>
</dbReference>
<reference evidence="14 15" key="1">
    <citation type="submission" date="2007-08" db="EMBL/GenBank/DDBJ databases">
        <title>Complete sequence of Shewanella sediminis HAW-EB3.</title>
        <authorList>
            <consortium name="US DOE Joint Genome Institute"/>
            <person name="Copeland A."/>
            <person name="Lucas S."/>
            <person name="Lapidus A."/>
            <person name="Barry K."/>
            <person name="Glavina del Rio T."/>
            <person name="Dalin E."/>
            <person name="Tice H."/>
            <person name="Pitluck S."/>
            <person name="Chertkov O."/>
            <person name="Brettin T."/>
            <person name="Bruce D."/>
            <person name="Detter J.C."/>
            <person name="Han C."/>
            <person name="Schmutz J."/>
            <person name="Larimer F."/>
            <person name="Land M."/>
            <person name="Hauser L."/>
            <person name="Kyrpides N."/>
            <person name="Kim E."/>
            <person name="Zhao J.-S."/>
            <person name="Richardson P."/>
        </authorList>
    </citation>
    <scope>NUCLEOTIDE SEQUENCE [LARGE SCALE GENOMIC DNA]</scope>
    <source>
        <strain evidence="14 15">HAW-EB3</strain>
    </source>
</reference>
<dbReference type="NCBIfam" id="TIGR03501">
    <property type="entry name" value="GlyGly_CTERM"/>
    <property type="match status" value="1"/>
</dbReference>
<evidence type="ECO:0000313" key="15">
    <source>
        <dbReference type="Proteomes" id="UP000002015"/>
    </source>
</evidence>
<dbReference type="Gene3D" id="2.60.40.10">
    <property type="entry name" value="Immunoglobulins"/>
    <property type="match status" value="2"/>
</dbReference>
<dbReference type="Pfam" id="PF20774">
    <property type="entry name" value="InhA-like_VEG"/>
    <property type="match status" value="1"/>
</dbReference>
<evidence type="ECO:0000256" key="4">
    <source>
        <dbReference type="ARBA" id="ARBA00022670"/>
    </source>
</evidence>
<feature type="domain" description="PKD" evidence="13">
    <location>
        <begin position="752"/>
        <end position="839"/>
    </location>
</feature>
<feature type="domain" description="PKD" evidence="13">
    <location>
        <begin position="853"/>
        <end position="913"/>
    </location>
</feature>
<dbReference type="OrthoDB" id="275270at2"/>
<dbReference type="KEGG" id="sse:Ssed_4432"/>
<evidence type="ECO:0000256" key="7">
    <source>
        <dbReference type="ARBA" id="ARBA00022801"/>
    </source>
</evidence>
<dbReference type="Proteomes" id="UP000002015">
    <property type="component" value="Chromosome"/>
</dbReference>
<dbReference type="InterPro" id="IPR022409">
    <property type="entry name" value="PKD/Chitinase_dom"/>
</dbReference>
<keyword evidence="11" id="KW-0482">Metalloprotease</keyword>
<dbReference type="AlphaFoldDB" id="A8G1R1"/>
<dbReference type="SMART" id="SM00089">
    <property type="entry name" value="PKD"/>
    <property type="match status" value="2"/>
</dbReference>
<sequence length="951" mass="100986" precursor="true">MKRKNGINLLSTLGLSLLLAISSALSLPAAAEYGTMADAGVINKEQILYWLIKRGELSAEASEAEKRAAVATFTQRASGFQSKGGLVEAQFEKLRLKSSAKLKTGKTQLQRSVVAFADADITKTVKVLGVLVDFPDLPFDDNRLTASDTPMFYPSYPTAHYRDLMFSTTGFTGPQGQNLMTGYQYYQAVSGDSFFFTGDVKGWVTADNNASFYGGNDVDNSGGDKAVPDLVKEAVTKVVAGMSAAELAGYDVEDPFDIDGDGNFDEPDGDIDHVMLFHSSVGEEAGGGVLGTDAIWSHRFFVYTGGNPGYTVPGTGKKVFGYTVQPIDAAAGVVVHEFGHDLGLPDEYDTTNTGDGSPVGSWSVMSGGSWTGLPAGTQPIGFSPYAKSYLQQKYKGRWVTEQEILLGNIPRTGLDVQLVEAVNHAQTNQISIPLPTAAIPFKQPYGGSYQYYSGQGHLINNAASFEVDLPSTTPLTLKMKAHWNIELDYDYAQVMVDGVVIAGNHTKASNTINGARNIITGNSADIAGAEGSDNWVDLEYDLSAYAGRANAQISIIYRTDEAVGDYGLAIDNLVIMAAASQAYLDDAETPATMSLAGFSRIDSQRPGDARRYIIQLRSHNGVDAGLPSHSYEPGVLLWLENFSYSDNNSSEHAGVGLIGVVDADQNLIGNNSTDIQIRDATFSMFNQSSYFGDEHLTSVSLFDDNLDYSAPLKPQAGIILPELGLTMEVVAQSNDSSSATVRLKYAEGVTPEPEALSATITAQQAAGTVSFSAAVTGGEGSYTYAWEFGVIGASSTLANPTYTYSESNDYAVSLLVTDSTGATASDLLLINVQVPPTANFSYVSDDLSITLSNASSAGVGELSYLWSFGDGQTSTLLSPSHIYANEGSYTVSLAVTDEANNVSTFSTLVTVTAAVVVPPVTPSTDSGSGGGSLSWFSLGLLAIFGLRRRYS</sequence>
<dbReference type="NCBIfam" id="TIGR03296">
    <property type="entry name" value="M6dom_TIGR03296"/>
    <property type="match status" value="1"/>
</dbReference>
<keyword evidence="8" id="KW-0862">Zinc</keyword>
<evidence type="ECO:0000256" key="3">
    <source>
        <dbReference type="ARBA" id="ARBA00022525"/>
    </source>
</evidence>
<dbReference type="Pfam" id="PF05547">
    <property type="entry name" value="Peptidase_M6"/>
    <property type="match status" value="1"/>
</dbReference>
<dbReference type="EMBL" id="CP000821">
    <property type="protein sequence ID" value="ABV39034.1"/>
    <property type="molecule type" value="Genomic_DNA"/>
</dbReference>
<gene>
    <name evidence="14" type="ordered locus">Ssed_4432</name>
</gene>
<evidence type="ECO:0000256" key="9">
    <source>
        <dbReference type="ARBA" id="ARBA00022837"/>
    </source>
</evidence>
<keyword evidence="4" id="KW-0645">Protease</keyword>
<dbReference type="STRING" id="425104.Ssed_4432"/>
<dbReference type="SUPFAM" id="SSF55486">
    <property type="entry name" value="Metalloproteases ('zincins'), catalytic domain"/>
    <property type="match status" value="1"/>
</dbReference>
<evidence type="ECO:0000256" key="6">
    <source>
        <dbReference type="ARBA" id="ARBA00022729"/>
    </source>
</evidence>
<keyword evidence="15" id="KW-1185">Reference proteome</keyword>
<evidence type="ECO:0000313" key="14">
    <source>
        <dbReference type="EMBL" id="ABV39034.1"/>
    </source>
</evidence>
<organism evidence="14 15">
    <name type="scientific">Shewanella sediminis (strain HAW-EB3)</name>
    <dbReference type="NCBI Taxonomy" id="425104"/>
    <lineage>
        <taxon>Bacteria</taxon>
        <taxon>Pseudomonadati</taxon>
        <taxon>Pseudomonadota</taxon>
        <taxon>Gammaproteobacteria</taxon>
        <taxon>Alteromonadales</taxon>
        <taxon>Shewanellaceae</taxon>
        <taxon>Shewanella</taxon>
    </lineage>
</organism>
<evidence type="ECO:0000256" key="1">
    <source>
        <dbReference type="ARBA" id="ARBA00001947"/>
    </source>
</evidence>
<dbReference type="RefSeq" id="WP_012144761.1">
    <property type="nucleotide sequence ID" value="NC_009831.1"/>
</dbReference>
<dbReference type="eggNOG" id="COG3291">
    <property type="taxonomic scope" value="Bacteria"/>
</dbReference>
<comment type="subcellular location">
    <subcellularLocation>
        <location evidence="2">Secreted</location>
    </subcellularLocation>
</comment>
<dbReference type="HOGENOM" id="CLU_010858_1_0_6"/>
<evidence type="ECO:0000259" key="13">
    <source>
        <dbReference type="PROSITE" id="PS50093"/>
    </source>
</evidence>
<evidence type="ECO:0000256" key="8">
    <source>
        <dbReference type="ARBA" id="ARBA00022833"/>
    </source>
</evidence>
<keyword evidence="7" id="KW-0378">Hydrolase</keyword>
<evidence type="ECO:0000256" key="11">
    <source>
        <dbReference type="ARBA" id="ARBA00023049"/>
    </source>
</evidence>
<dbReference type="GO" id="GO:0008237">
    <property type="term" value="F:metallopeptidase activity"/>
    <property type="evidence" value="ECO:0007669"/>
    <property type="project" value="UniProtKB-KW"/>
</dbReference>
<feature type="signal peptide" evidence="12">
    <location>
        <begin position="1"/>
        <end position="31"/>
    </location>
</feature>
<proteinExistence type="predicted"/>
<dbReference type="GO" id="GO:0005576">
    <property type="term" value="C:extracellular region"/>
    <property type="evidence" value="ECO:0007669"/>
    <property type="project" value="UniProtKB-SubCell"/>
</dbReference>
<dbReference type="Pfam" id="PF20773">
    <property type="entry name" value="InhA-like_MAM"/>
    <property type="match status" value="1"/>
</dbReference>
<dbReference type="InterPro" id="IPR000601">
    <property type="entry name" value="PKD_dom"/>
</dbReference>
<dbReference type="PANTHER" id="PTHR13062:SF12">
    <property type="entry name" value="ALPHA-2-MACROGLOBULIN DOMAIN-CONTAINING PROTEIN"/>
    <property type="match status" value="1"/>
</dbReference>
<dbReference type="GO" id="GO:0046872">
    <property type="term" value="F:metal ion binding"/>
    <property type="evidence" value="ECO:0007669"/>
    <property type="project" value="UniProtKB-KW"/>
</dbReference>
<evidence type="ECO:0000256" key="2">
    <source>
        <dbReference type="ARBA" id="ARBA00004613"/>
    </source>
</evidence>
<dbReference type="PANTHER" id="PTHR13062">
    <property type="entry name" value="COLLAGENASE"/>
    <property type="match status" value="1"/>
</dbReference>
<dbReference type="InterPro" id="IPR008757">
    <property type="entry name" value="Peptidase_M6-like_domain"/>
</dbReference>
<dbReference type="GO" id="GO:0006508">
    <property type="term" value="P:proteolysis"/>
    <property type="evidence" value="ECO:0007669"/>
    <property type="project" value="UniProtKB-KW"/>
</dbReference>
<accession>A8G1R1</accession>
<comment type="cofactor">
    <cofactor evidence="1">
        <name>Zn(2+)</name>
        <dbReference type="ChEBI" id="CHEBI:29105"/>
    </cofactor>
</comment>
<keyword evidence="9" id="KW-0106">Calcium</keyword>
<dbReference type="InterPro" id="IPR048665">
    <property type="entry name" value="InhA-like_VEG"/>
</dbReference>
<evidence type="ECO:0000256" key="10">
    <source>
        <dbReference type="ARBA" id="ARBA00023026"/>
    </source>
</evidence>
<keyword evidence="3" id="KW-0964">Secreted</keyword>
<dbReference type="CDD" id="cd00146">
    <property type="entry name" value="PKD"/>
    <property type="match status" value="2"/>
</dbReference>
<dbReference type="InterPro" id="IPR020008">
    <property type="entry name" value="GlyGly_CTERM"/>
</dbReference>
<name>A8G1R1_SHESH</name>
<evidence type="ECO:0000256" key="5">
    <source>
        <dbReference type="ARBA" id="ARBA00022723"/>
    </source>
</evidence>
<dbReference type="SUPFAM" id="SSF49299">
    <property type="entry name" value="PKD domain"/>
    <property type="match status" value="2"/>
</dbReference>
<protein>
    <submittedName>
        <fullName evidence="14">Peptidase M6, immune inhibitor A</fullName>
    </submittedName>
</protein>
<dbReference type="eggNOG" id="COG4412">
    <property type="taxonomic scope" value="Bacteria"/>
</dbReference>